<reference evidence="1" key="1">
    <citation type="submission" date="2020-08" db="EMBL/GenBank/DDBJ databases">
        <title>Genome public.</title>
        <authorList>
            <person name="Liu C."/>
            <person name="Sun Q."/>
        </authorList>
    </citation>
    <scope>NUCLEOTIDE SEQUENCE</scope>
    <source>
        <strain evidence="1">NSJ-12</strain>
    </source>
</reference>
<gene>
    <name evidence="1" type="ORF">H8718_10315</name>
</gene>
<dbReference type="EMBL" id="JACRSY010000015">
    <property type="protein sequence ID" value="MBC8579918.1"/>
    <property type="molecule type" value="Genomic_DNA"/>
</dbReference>
<dbReference type="InterPro" id="IPR008767">
    <property type="entry name" value="Phage_SPP1_head-tail_adaptor"/>
</dbReference>
<dbReference type="NCBIfam" id="TIGR01563">
    <property type="entry name" value="gp16_SPP1"/>
    <property type="match status" value="1"/>
</dbReference>
<dbReference type="Proteomes" id="UP000655830">
    <property type="component" value="Unassembled WGS sequence"/>
</dbReference>
<dbReference type="Gene3D" id="2.40.10.270">
    <property type="entry name" value="Bacteriophage SPP1 head-tail adaptor protein"/>
    <property type="match status" value="1"/>
</dbReference>
<protein>
    <submittedName>
        <fullName evidence="1">Phage head closure protein</fullName>
    </submittedName>
</protein>
<dbReference type="RefSeq" id="WP_249332815.1">
    <property type="nucleotide sequence ID" value="NZ_JACRSY010000015.1"/>
</dbReference>
<keyword evidence="2" id="KW-1185">Reference proteome</keyword>
<dbReference type="AlphaFoldDB" id="A0A926EKV1"/>
<organism evidence="1 2">
    <name type="scientific">Zhenhengia yiwuensis</name>
    <dbReference type="NCBI Taxonomy" id="2763666"/>
    <lineage>
        <taxon>Bacteria</taxon>
        <taxon>Bacillati</taxon>
        <taxon>Bacillota</taxon>
        <taxon>Clostridia</taxon>
        <taxon>Lachnospirales</taxon>
        <taxon>Lachnospiraceae</taxon>
        <taxon>Zhenhengia</taxon>
    </lineage>
</organism>
<evidence type="ECO:0000313" key="1">
    <source>
        <dbReference type="EMBL" id="MBC8579918.1"/>
    </source>
</evidence>
<name>A0A926EKV1_9FIRM</name>
<accession>A0A926EKV1</accession>
<dbReference type="InterPro" id="IPR038666">
    <property type="entry name" value="SSP1_head-tail_sf"/>
</dbReference>
<dbReference type="Pfam" id="PF05521">
    <property type="entry name" value="Phage_HCP"/>
    <property type="match status" value="1"/>
</dbReference>
<proteinExistence type="predicted"/>
<sequence length="109" mass="12945">MRVSRLNHRVTIQRYAEYEDDHGISREGWVDLKTVWCSMNNLYGKEYWEAKQYSAENTIEFVIRYNACKDLSVNGYRLKQGNRLFNITSIDNVQYNNEMLKIKAIEVIA</sequence>
<comment type="caution">
    <text evidence="1">The sequence shown here is derived from an EMBL/GenBank/DDBJ whole genome shotgun (WGS) entry which is preliminary data.</text>
</comment>
<evidence type="ECO:0000313" key="2">
    <source>
        <dbReference type="Proteomes" id="UP000655830"/>
    </source>
</evidence>